<evidence type="ECO:0000313" key="2">
    <source>
        <dbReference type="Proteomes" id="UP000800235"/>
    </source>
</evidence>
<dbReference type="EMBL" id="MU007017">
    <property type="protein sequence ID" value="KAF2434172.1"/>
    <property type="molecule type" value="Genomic_DNA"/>
</dbReference>
<protein>
    <submittedName>
        <fullName evidence="1">Uncharacterized protein</fullName>
    </submittedName>
</protein>
<accession>A0A9P4NYU0</accession>
<reference evidence="1" key="1">
    <citation type="journal article" date="2020" name="Stud. Mycol.">
        <title>101 Dothideomycetes genomes: a test case for predicting lifestyles and emergence of pathogens.</title>
        <authorList>
            <person name="Haridas S."/>
            <person name="Albert R."/>
            <person name="Binder M."/>
            <person name="Bloem J."/>
            <person name="Labutti K."/>
            <person name="Salamov A."/>
            <person name="Andreopoulos B."/>
            <person name="Baker S."/>
            <person name="Barry K."/>
            <person name="Bills G."/>
            <person name="Bluhm B."/>
            <person name="Cannon C."/>
            <person name="Castanera R."/>
            <person name="Culley D."/>
            <person name="Daum C."/>
            <person name="Ezra D."/>
            <person name="Gonzalez J."/>
            <person name="Henrissat B."/>
            <person name="Kuo A."/>
            <person name="Liang C."/>
            <person name="Lipzen A."/>
            <person name="Lutzoni F."/>
            <person name="Magnuson J."/>
            <person name="Mondo S."/>
            <person name="Nolan M."/>
            <person name="Ohm R."/>
            <person name="Pangilinan J."/>
            <person name="Park H.-J."/>
            <person name="Ramirez L."/>
            <person name="Alfaro M."/>
            <person name="Sun H."/>
            <person name="Tritt A."/>
            <person name="Yoshinaga Y."/>
            <person name="Zwiers L.-H."/>
            <person name="Turgeon B."/>
            <person name="Goodwin S."/>
            <person name="Spatafora J."/>
            <person name="Crous P."/>
            <person name="Grigoriev I."/>
        </authorList>
    </citation>
    <scope>NUCLEOTIDE SEQUENCE</scope>
    <source>
        <strain evidence="1">CBS 130266</strain>
    </source>
</reference>
<evidence type="ECO:0000313" key="1">
    <source>
        <dbReference type="EMBL" id="KAF2434172.1"/>
    </source>
</evidence>
<organism evidence="1 2">
    <name type="scientific">Tothia fuscella</name>
    <dbReference type="NCBI Taxonomy" id="1048955"/>
    <lineage>
        <taxon>Eukaryota</taxon>
        <taxon>Fungi</taxon>
        <taxon>Dikarya</taxon>
        <taxon>Ascomycota</taxon>
        <taxon>Pezizomycotina</taxon>
        <taxon>Dothideomycetes</taxon>
        <taxon>Pleosporomycetidae</taxon>
        <taxon>Venturiales</taxon>
        <taxon>Cylindrosympodiaceae</taxon>
        <taxon>Tothia</taxon>
    </lineage>
</organism>
<dbReference type="AlphaFoldDB" id="A0A9P4NYU0"/>
<proteinExistence type="predicted"/>
<comment type="caution">
    <text evidence="1">The sequence shown here is derived from an EMBL/GenBank/DDBJ whole genome shotgun (WGS) entry which is preliminary data.</text>
</comment>
<gene>
    <name evidence="1" type="ORF">EJ08DRAFT_726742</name>
</gene>
<sequence length="235" mass="26814">MRVRDCELDYGKFLTAESEKPMMPMAQHPNEIWRANLQPESRPGRSHPNLHLTSDMNQTTAAEAQKLFTHLSNLLATFNTWYQPELTELQSGILTRYNHFNIKPQHRAGVRNVIRRSSTIVSIINNQHKEIYSLFSDEDKAKHVGDSEEMHVRWEKNLVLDVEKEGALGWFGEAVVWAMNLLRMVLGRIAVVLRRIVGGEVSTEEDFRELIAAGRDLFDTVVCALPVSQLPKGLP</sequence>
<keyword evidence="2" id="KW-1185">Reference proteome</keyword>
<dbReference type="Proteomes" id="UP000800235">
    <property type="component" value="Unassembled WGS sequence"/>
</dbReference>
<name>A0A9P4NYU0_9PEZI</name>